<evidence type="ECO:0000313" key="2">
    <source>
        <dbReference type="Proteomes" id="UP001634394"/>
    </source>
</evidence>
<proteinExistence type="predicted"/>
<sequence length="151" mass="17860">MKQIYKIQVEETPPRLRIRFDLDNKINPTRYTSKLVRSIREAKHQHILNGSAYAYSTNLTNFDDNTLTMPRAKDILSKISFDGNLKYTIDVIYTSMEQKMSARERKRLNKRIQYYKNTRPGYVEQLIEGAAATWKIFHHRKRVSHGGSLFY</sequence>
<name>A0ABD3XGX4_SINWO</name>
<keyword evidence="2" id="KW-1185">Reference proteome</keyword>
<evidence type="ECO:0000313" key="1">
    <source>
        <dbReference type="EMBL" id="KAL3885512.1"/>
    </source>
</evidence>
<dbReference type="Proteomes" id="UP001634394">
    <property type="component" value="Unassembled WGS sequence"/>
</dbReference>
<organism evidence="1 2">
    <name type="scientific">Sinanodonta woodiana</name>
    <name type="common">Chinese pond mussel</name>
    <name type="synonym">Anodonta woodiana</name>
    <dbReference type="NCBI Taxonomy" id="1069815"/>
    <lineage>
        <taxon>Eukaryota</taxon>
        <taxon>Metazoa</taxon>
        <taxon>Spiralia</taxon>
        <taxon>Lophotrochozoa</taxon>
        <taxon>Mollusca</taxon>
        <taxon>Bivalvia</taxon>
        <taxon>Autobranchia</taxon>
        <taxon>Heteroconchia</taxon>
        <taxon>Palaeoheterodonta</taxon>
        <taxon>Unionida</taxon>
        <taxon>Unionoidea</taxon>
        <taxon>Unionidae</taxon>
        <taxon>Unioninae</taxon>
        <taxon>Sinanodonta</taxon>
    </lineage>
</organism>
<dbReference type="AlphaFoldDB" id="A0ABD3XGX4"/>
<comment type="caution">
    <text evidence="1">The sequence shown here is derived from an EMBL/GenBank/DDBJ whole genome shotgun (WGS) entry which is preliminary data.</text>
</comment>
<gene>
    <name evidence="1" type="ORF">ACJMK2_025565</name>
</gene>
<protein>
    <submittedName>
        <fullName evidence="1">Uncharacterized protein</fullName>
    </submittedName>
</protein>
<accession>A0ABD3XGX4</accession>
<reference evidence="1 2" key="1">
    <citation type="submission" date="2024-11" db="EMBL/GenBank/DDBJ databases">
        <title>Chromosome-level genome assembly of the freshwater bivalve Anodonta woodiana.</title>
        <authorList>
            <person name="Chen X."/>
        </authorList>
    </citation>
    <scope>NUCLEOTIDE SEQUENCE [LARGE SCALE GENOMIC DNA]</scope>
    <source>
        <strain evidence="1">MN2024</strain>
        <tissue evidence="1">Gills</tissue>
    </source>
</reference>
<dbReference type="EMBL" id="JBJQND010000002">
    <property type="protein sequence ID" value="KAL3885512.1"/>
    <property type="molecule type" value="Genomic_DNA"/>
</dbReference>